<dbReference type="InterPro" id="IPR043504">
    <property type="entry name" value="Peptidase_S1_PA_chymotrypsin"/>
</dbReference>
<protein>
    <submittedName>
        <fullName evidence="3">Trypsin-like serine protease</fullName>
        <ecNumber evidence="3">3.4.21.-</ecNumber>
    </submittedName>
</protein>
<feature type="domain" description="Peptidase S1" evidence="2">
    <location>
        <begin position="36"/>
        <end position="353"/>
    </location>
</feature>
<dbReference type="InterPro" id="IPR051333">
    <property type="entry name" value="CLIP_Serine_Protease"/>
</dbReference>
<dbReference type="InterPro" id="IPR001254">
    <property type="entry name" value="Trypsin_dom"/>
</dbReference>
<dbReference type="PROSITE" id="PS50240">
    <property type="entry name" value="TRYPSIN_DOM"/>
    <property type="match status" value="1"/>
</dbReference>
<keyword evidence="1" id="KW-0732">Signal</keyword>
<reference evidence="4" key="1">
    <citation type="journal article" date="2019" name="Int. J. Syst. Evol. Microbiol.">
        <title>The Global Catalogue of Microorganisms (GCM) 10K type strain sequencing project: providing services to taxonomists for standard genome sequencing and annotation.</title>
        <authorList>
            <consortium name="The Broad Institute Genomics Platform"/>
            <consortium name="The Broad Institute Genome Sequencing Center for Infectious Disease"/>
            <person name="Wu L."/>
            <person name="Ma J."/>
        </authorList>
    </citation>
    <scope>NUCLEOTIDE SEQUENCE [LARGE SCALE GENOMIC DNA]</scope>
    <source>
        <strain evidence="4">CGMCC 1.10992</strain>
    </source>
</reference>
<keyword evidence="4" id="KW-1185">Reference proteome</keyword>
<keyword evidence="3" id="KW-0378">Hydrolase</keyword>
<name>A0ABW4XKA9_9GAMM</name>
<organism evidence="3 4">
    <name type="scientific">Corallincola platygyrae</name>
    <dbReference type="NCBI Taxonomy" id="1193278"/>
    <lineage>
        <taxon>Bacteria</taxon>
        <taxon>Pseudomonadati</taxon>
        <taxon>Pseudomonadota</taxon>
        <taxon>Gammaproteobacteria</taxon>
        <taxon>Alteromonadales</taxon>
        <taxon>Psychromonadaceae</taxon>
        <taxon>Corallincola</taxon>
    </lineage>
</organism>
<dbReference type="InterPro" id="IPR009003">
    <property type="entry name" value="Peptidase_S1_PA"/>
</dbReference>
<evidence type="ECO:0000313" key="3">
    <source>
        <dbReference type="EMBL" id="MFD2095219.1"/>
    </source>
</evidence>
<evidence type="ECO:0000259" key="2">
    <source>
        <dbReference type="PROSITE" id="PS50240"/>
    </source>
</evidence>
<dbReference type="EMBL" id="JBHUHT010000008">
    <property type="protein sequence ID" value="MFD2095219.1"/>
    <property type="molecule type" value="Genomic_DNA"/>
</dbReference>
<dbReference type="Pfam" id="PF00089">
    <property type="entry name" value="Trypsin"/>
    <property type="match status" value="1"/>
</dbReference>
<gene>
    <name evidence="3" type="ORF">ACFSJ3_04420</name>
</gene>
<dbReference type="SUPFAM" id="SSF50494">
    <property type="entry name" value="Trypsin-like serine proteases"/>
    <property type="match status" value="1"/>
</dbReference>
<proteinExistence type="predicted"/>
<dbReference type="Proteomes" id="UP001597380">
    <property type="component" value="Unassembled WGS sequence"/>
</dbReference>
<comment type="caution">
    <text evidence="3">The sequence shown here is derived from an EMBL/GenBank/DDBJ whole genome shotgun (WGS) entry which is preliminary data.</text>
</comment>
<dbReference type="EC" id="3.4.21.-" evidence="3"/>
<accession>A0ABW4XKA9</accession>
<dbReference type="InterPro" id="IPR013424">
    <property type="entry name" value="Ice-binding_C"/>
</dbReference>
<dbReference type="SMART" id="SM00020">
    <property type="entry name" value="Tryp_SPc"/>
    <property type="match status" value="1"/>
</dbReference>
<sequence length="380" mass="40092">MKKLIALAVATTTLAISSQAYAGLAQTYSADVEKRVVAGNPLDPINPDSSDDRIDANVPSSPFAGVVSIYIQYGGGGYICSGAMIDKWHVATAAHCVDETDTGVVLDLTNPDNDLQVIFNNDGSYRDDRAGSIIAAASATIHPDYAGFNICPDGSSGCVNDDIALIELTKPVGDDIPIYEFLDRPVQAGDEFVMVGYGTSGNGVDGYNVSPDFAIKRVGANIVDVFDTDDEGDYLFTTDNSAGGAEVWYADFDGDRNNDGAITGDEDMLCDLGIACSPILPNANDWVNSIWGEANIGGGDSGGPSFIYDEATGKYLLAANNTFGIPFFDGAFGDVFGGNLYYAYQDWINDYLKAAKVPAPAPLALLGLGLVGLMLQRRKA</sequence>
<evidence type="ECO:0000313" key="4">
    <source>
        <dbReference type="Proteomes" id="UP001597380"/>
    </source>
</evidence>
<dbReference type="RefSeq" id="WP_345338381.1">
    <property type="nucleotide sequence ID" value="NZ_BAABLI010000005.1"/>
</dbReference>
<feature type="chain" id="PRO_5045222248" evidence="1">
    <location>
        <begin position="23"/>
        <end position="380"/>
    </location>
</feature>
<evidence type="ECO:0000256" key="1">
    <source>
        <dbReference type="SAM" id="SignalP"/>
    </source>
</evidence>
<feature type="signal peptide" evidence="1">
    <location>
        <begin position="1"/>
        <end position="22"/>
    </location>
</feature>
<dbReference type="Gene3D" id="2.40.10.10">
    <property type="entry name" value="Trypsin-like serine proteases"/>
    <property type="match status" value="1"/>
</dbReference>
<dbReference type="Pfam" id="PF07589">
    <property type="entry name" value="PEP-CTERM"/>
    <property type="match status" value="1"/>
</dbReference>
<dbReference type="PANTHER" id="PTHR24260:SF136">
    <property type="entry name" value="GH08193P-RELATED"/>
    <property type="match status" value="1"/>
</dbReference>
<dbReference type="GO" id="GO:0016787">
    <property type="term" value="F:hydrolase activity"/>
    <property type="evidence" value="ECO:0007669"/>
    <property type="project" value="UniProtKB-KW"/>
</dbReference>
<dbReference type="PANTHER" id="PTHR24260">
    <property type="match status" value="1"/>
</dbReference>